<dbReference type="EMBL" id="JAUSTN010000010">
    <property type="protein sequence ID" value="MDQ0275623.1"/>
    <property type="molecule type" value="Genomic_DNA"/>
</dbReference>
<gene>
    <name evidence="3" type="ORF">J2S72_001653</name>
</gene>
<dbReference type="InterPro" id="IPR006464">
    <property type="entry name" value="AcTrfase_RimI/Ard1"/>
</dbReference>
<dbReference type="EC" id="2.3.1.266" evidence="1"/>
<dbReference type="SUPFAM" id="SSF55729">
    <property type="entry name" value="Acyl-CoA N-acyltransferases (Nat)"/>
    <property type="match status" value="1"/>
</dbReference>
<name>A0ABU0AWH2_9FIRM</name>
<feature type="domain" description="N-acetyltransferase" evidence="2">
    <location>
        <begin position="2"/>
        <end position="142"/>
    </location>
</feature>
<comment type="similarity">
    <text evidence="1">Belongs to the acetyltransferase family. RimI subfamily.</text>
</comment>
<keyword evidence="1" id="KW-0963">Cytoplasm</keyword>
<keyword evidence="3" id="KW-0012">Acyltransferase</keyword>
<dbReference type="NCBIfam" id="TIGR01575">
    <property type="entry name" value="rimI"/>
    <property type="match status" value="1"/>
</dbReference>
<organism evidence="3 4">
    <name type="scientific">Peptoniphilus koenoeneniae</name>
    <dbReference type="NCBI Taxonomy" id="507751"/>
    <lineage>
        <taxon>Bacteria</taxon>
        <taxon>Bacillati</taxon>
        <taxon>Bacillota</taxon>
        <taxon>Tissierellia</taxon>
        <taxon>Tissierellales</taxon>
        <taxon>Peptoniphilaceae</taxon>
        <taxon>Peptoniphilus</taxon>
    </lineage>
</organism>
<protein>
    <recommendedName>
        <fullName evidence="1">[Ribosomal protein bS18]-alanine N-acetyltransferase</fullName>
        <ecNumber evidence="1">2.3.1.266</ecNumber>
    </recommendedName>
</protein>
<evidence type="ECO:0000313" key="3">
    <source>
        <dbReference type="EMBL" id="MDQ0275623.1"/>
    </source>
</evidence>
<dbReference type="PANTHER" id="PTHR47542">
    <property type="entry name" value="ACYL-COA N-ACYLTRANSFERASES (NAT) SUPERFAMILY PROTEIN"/>
    <property type="match status" value="1"/>
</dbReference>
<dbReference type="GO" id="GO:0008999">
    <property type="term" value="F:protein-N-terminal-alanine acetyltransferase activity"/>
    <property type="evidence" value="ECO:0007669"/>
    <property type="project" value="UniProtKB-EC"/>
</dbReference>
<dbReference type="PANTHER" id="PTHR47542:SF2">
    <property type="entry name" value="ACYL-COA N-ACYLTRANSFERASES (NAT) SUPERFAMILY PROTEIN"/>
    <property type="match status" value="1"/>
</dbReference>
<comment type="subcellular location">
    <subcellularLocation>
        <location evidence="1">Cytoplasm</location>
    </subcellularLocation>
</comment>
<dbReference type="InterPro" id="IPR016181">
    <property type="entry name" value="Acyl_CoA_acyltransferase"/>
</dbReference>
<evidence type="ECO:0000313" key="4">
    <source>
        <dbReference type="Proteomes" id="UP001236559"/>
    </source>
</evidence>
<dbReference type="PROSITE" id="PS51186">
    <property type="entry name" value="GNAT"/>
    <property type="match status" value="1"/>
</dbReference>
<dbReference type="CDD" id="cd04301">
    <property type="entry name" value="NAT_SF"/>
    <property type="match status" value="1"/>
</dbReference>
<evidence type="ECO:0000256" key="1">
    <source>
        <dbReference type="RuleBase" id="RU363094"/>
    </source>
</evidence>
<accession>A0ABU0AWH2</accession>
<sequence length="142" mass="16485">MVKVRKATSKDAEEILRIERESFPDPWSLNTLILEIENPLNEVFVIENEKVFGYVIGMTLYDEIHIGTIALESIYRNLGYGEKLLGQILKIADEKNLDVTLEVRVKNANAIHLYKKLGFVEEGIRKNYYGRGKDALIMWRRK</sequence>
<comment type="caution">
    <text evidence="3">The sequence shown here is derived from an EMBL/GenBank/DDBJ whole genome shotgun (WGS) entry which is preliminary data.</text>
</comment>
<reference evidence="3 4" key="1">
    <citation type="submission" date="2023-07" db="EMBL/GenBank/DDBJ databases">
        <title>Genomic Encyclopedia of Type Strains, Phase IV (KMG-IV): sequencing the most valuable type-strain genomes for metagenomic binning, comparative biology and taxonomic classification.</title>
        <authorList>
            <person name="Goeker M."/>
        </authorList>
    </citation>
    <scope>NUCLEOTIDE SEQUENCE [LARGE SCALE GENOMIC DNA]</scope>
    <source>
        <strain evidence="3 4">DSM 22616</strain>
    </source>
</reference>
<dbReference type="Proteomes" id="UP001236559">
    <property type="component" value="Unassembled WGS sequence"/>
</dbReference>
<proteinExistence type="inferred from homology"/>
<dbReference type="InterPro" id="IPR000182">
    <property type="entry name" value="GNAT_dom"/>
</dbReference>
<dbReference type="Gene3D" id="3.40.630.30">
    <property type="match status" value="1"/>
</dbReference>
<dbReference type="Pfam" id="PF00583">
    <property type="entry name" value="Acetyltransf_1"/>
    <property type="match status" value="1"/>
</dbReference>
<dbReference type="RefSeq" id="WP_307495328.1">
    <property type="nucleotide sequence ID" value="NZ_JAUSTN010000010.1"/>
</dbReference>
<comment type="catalytic activity">
    <reaction evidence="1">
        <text>N-terminal L-alanyl-[ribosomal protein bS18] + acetyl-CoA = N-terminal N(alpha)-acetyl-L-alanyl-[ribosomal protein bS18] + CoA + H(+)</text>
        <dbReference type="Rhea" id="RHEA:43756"/>
        <dbReference type="Rhea" id="RHEA-COMP:10676"/>
        <dbReference type="Rhea" id="RHEA-COMP:10677"/>
        <dbReference type="ChEBI" id="CHEBI:15378"/>
        <dbReference type="ChEBI" id="CHEBI:57287"/>
        <dbReference type="ChEBI" id="CHEBI:57288"/>
        <dbReference type="ChEBI" id="CHEBI:64718"/>
        <dbReference type="ChEBI" id="CHEBI:83683"/>
        <dbReference type="EC" id="2.3.1.266"/>
    </reaction>
</comment>
<keyword evidence="3" id="KW-0808">Transferase</keyword>
<comment type="function">
    <text evidence="1">Acetylates the N-terminal alanine of ribosomal protein bS18.</text>
</comment>
<keyword evidence="4" id="KW-1185">Reference proteome</keyword>
<evidence type="ECO:0000259" key="2">
    <source>
        <dbReference type="PROSITE" id="PS51186"/>
    </source>
</evidence>